<dbReference type="RefSeq" id="WP_225266304.1">
    <property type="nucleotide sequence ID" value="NZ_CP084058.1"/>
</dbReference>
<evidence type="ECO:0000313" key="1">
    <source>
        <dbReference type="EMBL" id="SBO97545.1"/>
    </source>
</evidence>
<sequence>MHTPDLFAGRTFAGLDDGLAHAEKIGFDKLLEQGVRTPDTLPNEMVYAGCSLGVMSAQTLAQTRPGARGALLFEACLPASEWPDDAKVVLSSDPEGNTFTPLGSISPHVHCLASPSGCDNEVVNKPRPEQRARHAALAAVRKG</sequence>
<organism evidence="1">
    <name type="scientific">Nonomuraea gerenzanensis</name>
    <dbReference type="NCBI Taxonomy" id="93944"/>
    <lineage>
        <taxon>Bacteria</taxon>
        <taxon>Bacillati</taxon>
        <taxon>Actinomycetota</taxon>
        <taxon>Actinomycetes</taxon>
        <taxon>Streptosporangiales</taxon>
        <taxon>Streptosporangiaceae</taxon>
        <taxon>Nonomuraea</taxon>
    </lineage>
</organism>
<keyword evidence="1" id="KW-0378">Hydrolase</keyword>
<gene>
    <name evidence="1" type="ORF">BN4615_P7061</name>
</gene>
<accession>A0A1M4EF52</accession>
<protein>
    <submittedName>
        <fullName evidence="1">Dienelactone hydrolase and related enzymes</fullName>
    </submittedName>
</protein>
<dbReference type="EMBL" id="LT559118">
    <property type="protein sequence ID" value="SBO97545.1"/>
    <property type="molecule type" value="Genomic_DNA"/>
</dbReference>
<dbReference type="GO" id="GO:0016787">
    <property type="term" value="F:hydrolase activity"/>
    <property type="evidence" value="ECO:0007669"/>
    <property type="project" value="UniProtKB-KW"/>
</dbReference>
<reference evidence="1" key="1">
    <citation type="submission" date="2016-04" db="EMBL/GenBank/DDBJ databases">
        <authorList>
            <person name="Evans L.H."/>
            <person name="Alamgir A."/>
            <person name="Owens N."/>
            <person name="Weber N.D."/>
            <person name="Virtaneva K."/>
            <person name="Barbian K."/>
            <person name="Babar A."/>
            <person name="Rosenke K."/>
        </authorList>
    </citation>
    <scope>NUCLEOTIDE SEQUENCE</scope>
    <source>
        <strain evidence="1">Nono1</strain>
    </source>
</reference>
<dbReference type="AlphaFoldDB" id="A0A1M4EF52"/>
<proteinExistence type="predicted"/>
<name>A0A1M4EF52_9ACTN</name>